<dbReference type="InterPro" id="IPR029428">
    <property type="entry name" value="MCRIP"/>
</dbReference>
<evidence type="ECO:0000256" key="1">
    <source>
        <dbReference type="ARBA" id="ARBA00004123"/>
    </source>
</evidence>
<evidence type="ECO:0000313" key="7">
    <source>
        <dbReference type="EMBL" id="KAH8038002.1"/>
    </source>
</evidence>
<dbReference type="Gene3D" id="3.40.50.800">
    <property type="entry name" value="Anticodon-binding domain"/>
    <property type="match status" value="1"/>
</dbReference>
<dbReference type="GO" id="GO:0005634">
    <property type="term" value="C:nucleus"/>
    <property type="evidence" value="ECO:0007669"/>
    <property type="project" value="UniProtKB-SubCell"/>
</dbReference>
<dbReference type="Proteomes" id="UP000821866">
    <property type="component" value="Chromosome 10"/>
</dbReference>
<evidence type="ECO:0000256" key="5">
    <source>
        <dbReference type="ARBA" id="ARBA00023242"/>
    </source>
</evidence>
<evidence type="ECO:0000256" key="6">
    <source>
        <dbReference type="SAM" id="MobiDB-lite"/>
    </source>
</evidence>
<comment type="similarity">
    <text evidence="3">Belongs to the MCRIP family.</text>
</comment>
<keyword evidence="8" id="KW-1185">Reference proteome</keyword>
<dbReference type="SUPFAM" id="SSF52954">
    <property type="entry name" value="Class II aaRS ABD-related"/>
    <property type="match status" value="1"/>
</dbReference>
<dbReference type="Gene3D" id="3.30.930.10">
    <property type="entry name" value="Bira Bifunctional Protein, Domain 2"/>
    <property type="match status" value="1"/>
</dbReference>
<dbReference type="AlphaFoldDB" id="A0A9J6EUM9"/>
<dbReference type="SUPFAM" id="SSF55681">
    <property type="entry name" value="Class II aaRS and biotin synthetases"/>
    <property type="match status" value="1"/>
</dbReference>
<gene>
    <name evidence="7" type="ORF">HPB51_020522</name>
</gene>
<comment type="subcellular location">
    <subcellularLocation>
        <location evidence="2">Cytoplasm</location>
        <location evidence="2">Stress granule</location>
    </subcellularLocation>
    <subcellularLocation>
        <location evidence="1">Nucleus</location>
    </subcellularLocation>
</comment>
<feature type="region of interest" description="Disordered" evidence="6">
    <location>
        <begin position="330"/>
        <end position="357"/>
    </location>
</feature>
<reference evidence="7" key="2">
    <citation type="submission" date="2021-09" db="EMBL/GenBank/DDBJ databases">
        <authorList>
            <person name="Jia N."/>
            <person name="Wang J."/>
            <person name="Shi W."/>
            <person name="Du L."/>
            <person name="Sun Y."/>
            <person name="Zhan W."/>
            <person name="Jiang J."/>
            <person name="Wang Q."/>
            <person name="Zhang B."/>
            <person name="Ji P."/>
            <person name="Sakyi L.B."/>
            <person name="Cui X."/>
            <person name="Yuan T."/>
            <person name="Jiang B."/>
            <person name="Yang W."/>
            <person name="Lam T.T.-Y."/>
            <person name="Chang Q."/>
            <person name="Ding S."/>
            <person name="Wang X."/>
            <person name="Zhu J."/>
            <person name="Ruan X."/>
            <person name="Zhao L."/>
            <person name="Wei J."/>
            <person name="Que T."/>
            <person name="Du C."/>
            <person name="Cheng J."/>
            <person name="Dai P."/>
            <person name="Han X."/>
            <person name="Huang E."/>
            <person name="Gao Y."/>
            <person name="Liu J."/>
            <person name="Shao H."/>
            <person name="Ye R."/>
            <person name="Li L."/>
            <person name="Wei W."/>
            <person name="Wang X."/>
            <person name="Wang C."/>
            <person name="Huo Q."/>
            <person name="Li W."/>
            <person name="Guo W."/>
            <person name="Chen H."/>
            <person name="Chen S."/>
            <person name="Zhou L."/>
            <person name="Zhou L."/>
            <person name="Ni X."/>
            <person name="Tian J."/>
            <person name="Zhou Y."/>
            <person name="Sheng Y."/>
            <person name="Liu T."/>
            <person name="Pan Y."/>
            <person name="Xia L."/>
            <person name="Li J."/>
            <person name="Zhao F."/>
            <person name="Cao W."/>
        </authorList>
    </citation>
    <scope>NUCLEOTIDE SEQUENCE</scope>
    <source>
        <strain evidence="7">Rmic-2018</strain>
        <tissue evidence="7">Larvae</tissue>
    </source>
</reference>
<dbReference type="InterPro" id="IPR036621">
    <property type="entry name" value="Anticodon-bd_dom_sf"/>
</dbReference>
<dbReference type="PANTHER" id="PTHR10745:SF8">
    <property type="entry name" value="DNA POLYMERASE SUBUNIT GAMMA-2, MITOCHONDRIAL"/>
    <property type="match status" value="1"/>
</dbReference>
<dbReference type="EMBL" id="JABSTU010000002">
    <property type="protein sequence ID" value="KAH8038002.1"/>
    <property type="molecule type" value="Genomic_DNA"/>
</dbReference>
<dbReference type="VEuPathDB" id="VectorBase:LOC119180413"/>
<evidence type="ECO:0000256" key="2">
    <source>
        <dbReference type="ARBA" id="ARBA00004210"/>
    </source>
</evidence>
<name>A0A9J6EUM9_RHIMP</name>
<dbReference type="InterPro" id="IPR027031">
    <property type="entry name" value="Gly-tRNA_synthase/POLG2"/>
</dbReference>
<organism evidence="7 8">
    <name type="scientific">Rhipicephalus microplus</name>
    <name type="common">Cattle tick</name>
    <name type="synonym">Boophilus microplus</name>
    <dbReference type="NCBI Taxonomy" id="6941"/>
    <lineage>
        <taxon>Eukaryota</taxon>
        <taxon>Metazoa</taxon>
        <taxon>Ecdysozoa</taxon>
        <taxon>Arthropoda</taxon>
        <taxon>Chelicerata</taxon>
        <taxon>Arachnida</taxon>
        <taxon>Acari</taxon>
        <taxon>Parasitiformes</taxon>
        <taxon>Ixodida</taxon>
        <taxon>Ixodoidea</taxon>
        <taxon>Ixodidae</taxon>
        <taxon>Rhipicephalinae</taxon>
        <taxon>Rhipicephalus</taxon>
        <taxon>Boophilus</taxon>
    </lineage>
</organism>
<comment type="caution">
    <text evidence="7">The sequence shown here is derived from an EMBL/GenBank/DDBJ whole genome shotgun (WGS) entry which is preliminary data.</text>
</comment>
<dbReference type="GO" id="GO:0005739">
    <property type="term" value="C:mitochondrion"/>
    <property type="evidence" value="ECO:0007669"/>
    <property type="project" value="TreeGrafter"/>
</dbReference>
<accession>A0A9J6EUM9</accession>
<protein>
    <recommendedName>
        <fullName evidence="9">DNA polymerase subunit gamma-2, mitochondrial</fullName>
    </recommendedName>
</protein>
<dbReference type="GO" id="GO:0006264">
    <property type="term" value="P:mitochondrial DNA replication"/>
    <property type="evidence" value="ECO:0007669"/>
    <property type="project" value="TreeGrafter"/>
</dbReference>
<dbReference type="VEuPathDB" id="VectorBase:LOC119179949"/>
<proteinExistence type="inferred from homology"/>
<dbReference type="PANTHER" id="PTHR10745">
    <property type="entry name" value="GLYCYL-TRNA SYNTHETASE/DNA POLYMERASE SUBUNIT GAMMA-2"/>
    <property type="match status" value="1"/>
</dbReference>
<dbReference type="GO" id="GO:0010494">
    <property type="term" value="C:cytoplasmic stress granule"/>
    <property type="evidence" value="ECO:0007669"/>
    <property type="project" value="UniProtKB-SubCell"/>
</dbReference>
<evidence type="ECO:0000313" key="8">
    <source>
        <dbReference type="Proteomes" id="UP000821866"/>
    </source>
</evidence>
<feature type="compositionally biased region" description="Basic and acidic residues" evidence="6">
    <location>
        <begin position="346"/>
        <end position="355"/>
    </location>
</feature>
<keyword evidence="4" id="KW-0963">Cytoplasm</keyword>
<evidence type="ECO:0000256" key="3">
    <source>
        <dbReference type="ARBA" id="ARBA00010821"/>
    </source>
</evidence>
<dbReference type="InterPro" id="IPR045864">
    <property type="entry name" value="aa-tRNA-synth_II/BPL/LPL"/>
</dbReference>
<dbReference type="Pfam" id="PF14799">
    <property type="entry name" value="FAM195"/>
    <property type="match status" value="1"/>
</dbReference>
<keyword evidence="5" id="KW-0539">Nucleus</keyword>
<sequence>MGTSGAFTRLLLKYGYVGKATYRPCGTLLRDNLRREWRRHILRSGEATVLPMEEAWPDQINADSPEDLQMLCAAAKELVDSESSFGLLLSSKSSKPLFVDQSSQDQRAVTLEQLLFFPAAGEEARWMTYWQRQRLRWWRQFSRRPWAFQLEQTGTQESHVVHTESGPLERLWSRGRLVASAGCLETAAEAFLRDAHQEGPLGQVLSLHPGLAPFQAAVATSGGLASLKPLAQLLQKQLRGTLAIYSNPSLGSSLPLDDQLSRFDEMGVVVVVILDDATLKTGVAHVRHRDTGLKLERMRGTHLVVGSVTMELAMLKSANGRAPPKLANTETAANHRKVTTTNGFHHNGDAEEIRGPRPVFYQTNSRRLHSPSSHRQQEPVTPQHEELAQYLGDSWNMVRREYEHATQQTQNSAAQVVYKKVQPSRTPDFEPCNFERIWAEHHYWSIVQSA</sequence>
<evidence type="ECO:0008006" key="9">
    <source>
        <dbReference type="Google" id="ProtNLM"/>
    </source>
</evidence>
<reference evidence="7" key="1">
    <citation type="journal article" date="2020" name="Cell">
        <title>Large-Scale Comparative Analyses of Tick Genomes Elucidate Their Genetic Diversity and Vector Capacities.</title>
        <authorList>
            <consortium name="Tick Genome and Microbiome Consortium (TIGMIC)"/>
            <person name="Jia N."/>
            <person name="Wang J."/>
            <person name="Shi W."/>
            <person name="Du L."/>
            <person name="Sun Y."/>
            <person name="Zhan W."/>
            <person name="Jiang J.F."/>
            <person name="Wang Q."/>
            <person name="Zhang B."/>
            <person name="Ji P."/>
            <person name="Bell-Sakyi L."/>
            <person name="Cui X.M."/>
            <person name="Yuan T.T."/>
            <person name="Jiang B.G."/>
            <person name="Yang W.F."/>
            <person name="Lam T.T."/>
            <person name="Chang Q.C."/>
            <person name="Ding S.J."/>
            <person name="Wang X.J."/>
            <person name="Zhu J.G."/>
            <person name="Ruan X.D."/>
            <person name="Zhao L."/>
            <person name="Wei J.T."/>
            <person name="Ye R.Z."/>
            <person name="Que T.C."/>
            <person name="Du C.H."/>
            <person name="Zhou Y.H."/>
            <person name="Cheng J.X."/>
            <person name="Dai P.F."/>
            <person name="Guo W.B."/>
            <person name="Han X.H."/>
            <person name="Huang E.J."/>
            <person name="Li L.F."/>
            <person name="Wei W."/>
            <person name="Gao Y.C."/>
            <person name="Liu J.Z."/>
            <person name="Shao H.Z."/>
            <person name="Wang X."/>
            <person name="Wang C.C."/>
            <person name="Yang T.C."/>
            <person name="Huo Q.B."/>
            <person name="Li W."/>
            <person name="Chen H.Y."/>
            <person name="Chen S.E."/>
            <person name="Zhou L.G."/>
            <person name="Ni X.B."/>
            <person name="Tian J.H."/>
            <person name="Sheng Y."/>
            <person name="Liu T."/>
            <person name="Pan Y.S."/>
            <person name="Xia L.Y."/>
            <person name="Li J."/>
            <person name="Zhao F."/>
            <person name="Cao W.C."/>
        </authorList>
    </citation>
    <scope>NUCLEOTIDE SEQUENCE</scope>
    <source>
        <strain evidence="7">Rmic-2018</strain>
    </source>
</reference>
<evidence type="ECO:0000256" key="4">
    <source>
        <dbReference type="ARBA" id="ARBA00022490"/>
    </source>
</evidence>